<evidence type="ECO:0000313" key="3">
    <source>
        <dbReference type="EMBL" id="GGX67450.1"/>
    </source>
</evidence>
<proteinExistence type="predicted"/>
<keyword evidence="1 2" id="KW-0732">Signal</keyword>
<gene>
    <name evidence="3" type="ORF">GCM10011309_16470</name>
</gene>
<accession>A0A918KL20</accession>
<organism evidence="3 4">
    <name type="scientific">Litorimonas cladophorae</name>
    <dbReference type="NCBI Taxonomy" id="1220491"/>
    <lineage>
        <taxon>Bacteria</taxon>
        <taxon>Pseudomonadati</taxon>
        <taxon>Pseudomonadota</taxon>
        <taxon>Alphaproteobacteria</taxon>
        <taxon>Maricaulales</taxon>
        <taxon>Robiginitomaculaceae</taxon>
    </lineage>
</organism>
<dbReference type="Gene3D" id="2.50.20.10">
    <property type="entry name" value="Lipoprotein localisation LolA/LolB/LppX"/>
    <property type="match status" value="1"/>
</dbReference>
<comment type="caution">
    <text evidence="3">The sequence shown here is derived from an EMBL/GenBank/DDBJ whole genome shotgun (WGS) entry which is preliminary data.</text>
</comment>
<sequence length="231" mass="25427">MALNMMKKLILPILLVTTALGTAVGTAVAQSSKTAMGQISAKTQYAAPFTDPANVRADLARIDASMNATTTFQGDFTQVAPDGVVSNGRIWLQRPGKVRFEYNEPNPLLIVSDGVTLVQNDRQLETFDRVPLSATPLNYFLKENINLAEDTEVTALQKYPGQWIVTARDGSGEQEGTMTLVFDSETLALQTWIIADDFGGATRVQLSNLQYNGRIDPRKFVLREDSNRRGR</sequence>
<evidence type="ECO:0000313" key="4">
    <source>
        <dbReference type="Proteomes" id="UP000600865"/>
    </source>
</evidence>
<dbReference type="InterPro" id="IPR029046">
    <property type="entry name" value="LolA/LolB/LppX"/>
</dbReference>
<dbReference type="CDD" id="cd16325">
    <property type="entry name" value="LolA"/>
    <property type="match status" value="1"/>
</dbReference>
<dbReference type="InterPro" id="IPR004564">
    <property type="entry name" value="OM_lipoprot_carrier_LolA-like"/>
</dbReference>
<dbReference type="AlphaFoldDB" id="A0A918KL20"/>
<evidence type="ECO:0000256" key="1">
    <source>
        <dbReference type="ARBA" id="ARBA00022729"/>
    </source>
</evidence>
<name>A0A918KL20_9PROT</name>
<evidence type="ECO:0000256" key="2">
    <source>
        <dbReference type="SAM" id="SignalP"/>
    </source>
</evidence>
<dbReference type="SUPFAM" id="SSF89392">
    <property type="entry name" value="Prokaryotic lipoproteins and lipoprotein localization factors"/>
    <property type="match status" value="1"/>
</dbReference>
<feature type="signal peptide" evidence="2">
    <location>
        <begin position="1"/>
        <end position="29"/>
    </location>
</feature>
<dbReference type="Pfam" id="PF03548">
    <property type="entry name" value="LolA"/>
    <property type="match status" value="1"/>
</dbReference>
<keyword evidence="4" id="KW-1185">Reference proteome</keyword>
<dbReference type="PANTHER" id="PTHR35869:SF1">
    <property type="entry name" value="OUTER-MEMBRANE LIPOPROTEIN CARRIER PROTEIN"/>
    <property type="match status" value="1"/>
</dbReference>
<dbReference type="PANTHER" id="PTHR35869">
    <property type="entry name" value="OUTER-MEMBRANE LIPOPROTEIN CARRIER PROTEIN"/>
    <property type="match status" value="1"/>
</dbReference>
<keyword evidence="3" id="KW-0449">Lipoprotein</keyword>
<dbReference type="EMBL" id="BMYV01000002">
    <property type="protein sequence ID" value="GGX67450.1"/>
    <property type="molecule type" value="Genomic_DNA"/>
</dbReference>
<dbReference type="Proteomes" id="UP000600865">
    <property type="component" value="Unassembled WGS sequence"/>
</dbReference>
<protein>
    <submittedName>
        <fullName evidence="3">Outer-membrane lipoprotein carrier protein</fullName>
    </submittedName>
</protein>
<feature type="chain" id="PRO_5036742283" evidence="2">
    <location>
        <begin position="30"/>
        <end position="231"/>
    </location>
</feature>
<reference evidence="3 4" key="1">
    <citation type="journal article" date="2014" name="Int. J. Syst. Evol. Microbiol.">
        <title>Complete genome sequence of Corynebacterium casei LMG S-19264T (=DSM 44701T), isolated from a smear-ripened cheese.</title>
        <authorList>
            <consortium name="US DOE Joint Genome Institute (JGI-PGF)"/>
            <person name="Walter F."/>
            <person name="Albersmeier A."/>
            <person name="Kalinowski J."/>
            <person name="Ruckert C."/>
        </authorList>
    </citation>
    <scope>NUCLEOTIDE SEQUENCE [LARGE SCALE GENOMIC DNA]</scope>
    <source>
        <strain evidence="3 4">KCTC 23968</strain>
    </source>
</reference>